<evidence type="ECO:0008006" key="4">
    <source>
        <dbReference type="Google" id="ProtNLM"/>
    </source>
</evidence>
<feature type="transmembrane region" description="Helical" evidence="1">
    <location>
        <begin position="91"/>
        <end position="111"/>
    </location>
</feature>
<keyword evidence="1" id="KW-1133">Transmembrane helix</keyword>
<sequence length="215" mass="23409">MASTRTTHEPPTRRTLLFIYLLLCVLCIAVAVPVTYLVIKNPFAHPHKPHPAPIILVSTPGSAPVLPPPPPTRSHLAIWKAIQALKWTGTAVALGTAIALFSAIPIAFAYRRCSPRFLRQRPLSSSSRIERLTRFILSPLSLALIPLLCAGAAVLSVLGAASTRPPHIPFLDGALHALERISIFLWMAMTIGFLCFGIGWFGVRVVERIDGDSEK</sequence>
<dbReference type="Proteomes" id="UP001215280">
    <property type="component" value="Unassembled WGS sequence"/>
</dbReference>
<name>A0AAD7IZJ2_9AGAR</name>
<proteinExistence type="predicted"/>
<reference evidence="2" key="1">
    <citation type="submission" date="2023-03" db="EMBL/GenBank/DDBJ databases">
        <title>Massive genome expansion in bonnet fungi (Mycena s.s.) driven by repeated elements and novel gene families across ecological guilds.</title>
        <authorList>
            <consortium name="Lawrence Berkeley National Laboratory"/>
            <person name="Harder C.B."/>
            <person name="Miyauchi S."/>
            <person name="Viragh M."/>
            <person name="Kuo A."/>
            <person name="Thoen E."/>
            <person name="Andreopoulos B."/>
            <person name="Lu D."/>
            <person name="Skrede I."/>
            <person name="Drula E."/>
            <person name="Henrissat B."/>
            <person name="Morin E."/>
            <person name="Kohler A."/>
            <person name="Barry K."/>
            <person name="LaButti K."/>
            <person name="Morin E."/>
            <person name="Salamov A."/>
            <person name="Lipzen A."/>
            <person name="Mereny Z."/>
            <person name="Hegedus B."/>
            <person name="Baldrian P."/>
            <person name="Stursova M."/>
            <person name="Weitz H."/>
            <person name="Taylor A."/>
            <person name="Grigoriev I.V."/>
            <person name="Nagy L.G."/>
            <person name="Martin F."/>
            <person name="Kauserud H."/>
        </authorList>
    </citation>
    <scope>NUCLEOTIDE SEQUENCE</scope>
    <source>
        <strain evidence="2">CBHHK188m</strain>
    </source>
</reference>
<keyword evidence="1" id="KW-0472">Membrane</keyword>
<protein>
    <recommendedName>
        <fullName evidence="4">Transmembrane protein</fullName>
    </recommendedName>
</protein>
<comment type="caution">
    <text evidence="2">The sequence shown here is derived from an EMBL/GenBank/DDBJ whole genome shotgun (WGS) entry which is preliminary data.</text>
</comment>
<keyword evidence="3" id="KW-1185">Reference proteome</keyword>
<feature type="transmembrane region" description="Helical" evidence="1">
    <location>
        <begin position="16"/>
        <end position="39"/>
    </location>
</feature>
<feature type="transmembrane region" description="Helical" evidence="1">
    <location>
        <begin position="181"/>
        <end position="203"/>
    </location>
</feature>
<evidence type="ECO:0000256" key="1">
    <source>
        <dbReference type="SAM" id="Phobius"/>
    </source>
</evidence>
<organism evidence="2 3">
    <name type="scientific">Mycena maculata</name>
    <dbReference type="NCBI Taxonomy" id="230809"/>
    <lineage>
        <taxon>Eukaryota</taxon>
        <taxon>Fungi</taxon>
        <taxon>Dikarya</taxon>
        <taxon>Basidiomycota</taxon>
        <taxon>Agaricomycotina</taxon>
        <taxon>Agaricomycetes</taxon>
        <taxon>Agaricomycetidae</taxon>
        <taxon>Agaricales</taxon>
        <taxon>Marasmiineae</taxon>
        <taxon>Mycenaceae</taxon>
        <taxon>Mycena</taxon>
    </lineage>
</organism>
<feature type="transmembrane region" description="Helical" evidence="1">
    <location>
        <begin position="132"/>
        <end position="161"/>
    </location>
</feature>
<keyword evidence="1" id="KW-0812">Transmembrane</keyword>
<accession>A0AAD7IZJ2</accession>
<evidence type="ECO:0000313" key="3">
    <source>
        <dbReference type="Proteomes" id="UP001215280"/>
    </source>
</evidence>
<gene>
    <name evidence="2" type="ORF">DFH07DRAFT_1061347</name>
</gene>
<dbReference type="EMBL" id="JARJLG010000069">
    <property type="protein sequence ID" value="KAJ7753900.1"/>
    <property type="molecule type" value="Genomic_DNA"/>
</dbReference>
<evidence type="ECO:0000313" key="2">
    <source>
        <dbReference type="EMBL" id="KAJ7753900.1"/>
    </source>
</evidence>
<dbReference type="AlphaFoldDB" id="A0AAD7IZJ2"/>